<dbReference type="RefSeq" id="WP_203898852.1">
    <property type="nucleotide sequence ID" value="NZ_BOPF01000007.1"/>
</dbReference>
<dbReference type="Gene3D" id="3.30.300.30">
    <property type="match status" value="1"/>
</dbReference>
<dbReference type="InterPro" id="IPR001242">
    <property type="entry name" value="Condensation_dom"/>
</dbReference>
<dbReference type="SUPFAM" id="SSF56801">
    <property type="entry name" value="Acetyl-CoA synthetase-like"/>
    <property type="match status" value="1"/>
</dbReference>
<keyword evidence="3" id="KW-0597">Phosphoprotein</keyword>
<feature type="region of interest" description="Disordered" evidence="4">
    <location>
        <begin position="900"/>
        <end position="924"/>
    </location>
</feature>
<evidence type="ECO:0000313" key="6">
    <source>
        <dbReference type="EMBL" id="GIJ45288.1"/>
    </source>
</evidence>
<name>A0A8J3YJI7_9ACTN</name>
<dbReference type="PROSITE" id="PS00455">
    <property type="entry name" value="AMP_BINDING"/>
    <property type="match status" value="1"/>
</dbReference>
<dbReference type="Gene3D" id="1.10.1200.10">
    <property type="entry name" value="ACP-like"/>
    <property type="match status" value="1"/>
</dbReference>
<dbReference type="Pfam" id="PF00668">
    <property type="entry name" value="Condensation"/>
    <property type="match status" value="1"/>
</dbReference>
<dbReference type="Pfam" id="PF00550">
    <property type="entry name" value="PP-binding"/>
    <property type="match status" value="1"/>
</dbReference>
<dbReference type="SUPFAM" id="SSF52777">
    <property type="entry name" value="CoA-dependent acyltransferases"/>
    <property type="match status" value="2"/>
</dbReference>
<dbReference type="Gene3D" id="2.30.38.10">
    <property type="entry name" value="Luciferase, Domain 3"/>
    <property type="match status" value="1"/>
</dbReference>
<dbReference type="GO" id="GO:0031177">
    <property type="term" value="F:phosphopantetheine binding"/>
    <property type="evidence" value="ECO:0007669"/>
    <property type="project" value="InterPro"/>
</dbReference>
<feature type="domain" description="Carrier" evidence="5">
    <location>
        <begin position="923"/>
        <end position="998"/>
    </location>
</feature>
<keyword evidence="7" id="KW-1185">Reference proteome</keyword>
<dbReference type="PROSITE" id="PS50075">
    <property type="entry name" value="CARRIER"/>
    <property type="match status" value="1"/>
</dbReference>
<dbReference type="PANTHER" id="PTHR45527:SF1">
    <property type="entry name" value="FATTY ACID SYNTHASE"/>
    <property type="match status" value="1"/>
</dbReference>
<proteinExistence type="predicted"/>
<dbReference type="InterPro" id="IPR023213">
    <property type="entry name" value="CAT-like_dom_sf"/>
</dbReference>
<protein>
    <recommendedName>
        <fullName evidence="5">Carrier domain-containing protein</fullName>
    </recommendedName>
</protein>
<evidence type="ECO:0000313" key="7">
    <source>
        <dbReference type="Proteomes" id="UP000619260"/>
    </source>
</evidence>
<dbReference type="Pfam" id="PF00501">
    <property type="entry name" value="AMP-binding"/>
    <property type="match status" value="1"/>
</dbReference>
<dbReference type="GO" id="GO:0009239">
    <property type="term" value="P:enterobactin biosynthetic process"/>
    <property type="evidence" value="ECO:0007669"/>
    <property type="project" value="TreeGrafter"/>
</dbReference>
<dbReference type="Proteomes" id="UP000619260">
    <property type="component" value="Unassembled WGS sequence"/>
</dbReference>
<comment type="caution">
    <text evidence="6">The sequence shown here is derived from an EMBL/GenBank/DDBJ whole genome shotgun (WGS) entry which is preliminary data.</text>
</comment>
<organism evidence="6 7">
    <name type="scientific">Virgisporangium aliadipatigenens</name>
    <dbReference type="NCBI Taxonomy" id="741659"/>
    <lineage>
        <taxon>Bacteria</taxon>
        <taxon>Bacillati</taxon>
        <taxon>Actinomycetota</taxon>
        <taxon>Actinomycetes</taxon>
        <taxon>Micromonosporales</taxon>
        <taxon>Micromonosporaceae</taxon>
        <taxon>Virgisporangium</taxon>
    </lineage>
</organism>
<dbReference type="EMBL" id="BOPF01000007">
    <property type="protein sequence ID" value="GIJ45288.1"/>
    <property type="molecule type" value="Genomic_DNA"/>
</dbReference>
<dbReference type="GO" id="GO:0005829">
    <property type="term" value="C:cytosol"/>
    <property type="evidence" value="ECO:0007669"/>
    <property type="project" value="TreeGrafter"/>
</dbReference>
<dbReference type="InterPro" id="IPR020845">
    <property type="entry name" value="AMP-binding_CS"/>
</dbReference>
<dbReference type="GO" id="GO:0047527">
    <property type="term" value="F:2,3-dihydroxybenzoate-serine ligase activity"/>
    <property type="evidence" value="ECO:0007669"/>
    <property type="project" value="TreeGrafter"/>
</dbReference>
<dbReference type="InterPro" id="IPR009081">
    <property type="entry name" value="PP-bd_ACP"/>
</dbReference>
<dbReference type="AlphaFoldDB" id="A0A8J3YJI7"/>
<dbReference type="Pfam" id="PF13193">
    <property type="entry name" value="AMP-binding_C"/>
    <property type="match status" value="1"/>
</dbReference>
<reference evidence="6" key="1">
    <citation type="submission" date="2021-01" db="EMBL/GenBank/DDBJ databases">
        <title>Whole genome shotgun sequence of Virgisporangium aliadipatigenens NBRC 105644.</title>
        <authorList>
            <person name="Komaki H."/>
            <person name="Tamura T."/>
        </authorList>
    </citation>
    <scope>NUCLEOTIDE SEQUENCE</scope>
    <source>
        <strain evidence="6">NBRC 105644</strain>
    </source>
</reference>
<dbReference type="NCBIfam" id="TIGR01733">
    <property type="entry name" value="AA-adenyl-dom"/>
    <property type="match status" value="1"/>
</dbReference>
<dbReference type="PANTHER" id="PTHR45527">
    <property type="entry name" value="NONRIBOSOMAL PEPTIDE SYNTHETASE"/>
    <property type="match status" value="1"/>
</dbReference>
<accession>A0A8J3YJI7</accession>
<dbReference type="InterPro" id="IPR020806">
    <property type="entry name" value="PKS_PP-bd"/>
</dbReference>
<evidence type="ECO:0000259" key="5">
    <source>
        <dbReference type="PROSITE" id="PS50075"/>
    </source>
</evidence>
<dbReference type="FunFam" id="2.30.38.10:FF:000001">
    <property type="entry name" value="Non-ribosomal peptide synthetase PvdI"/>
    <property type="match status" value="1"/>
</dbReference>
<dbReference type="SMART" id="SM00823">
    <property type="entry name" value="PKS_PP"/>
    <property type="match status" value="1"/>
</dbReference>
<gene>
    <name evidence="6" type="ORF">Val02_21740</name>
</gene>
<dbReference type="InterPro" id="IPR010071">
    <property type="entry name" value="AA_adenyl_dom"/>
</dbReference>
<evidence type="ECO:0000256" key="3">
    <source>
        <dbReference type="ARBA" id="ARBA00022553"/>
    </source>
</evidence>
<dbReference type="GO" id="GO:0008610">
    <property type="term" value="P:lipid biosynthetic process"/>
    <property type="evidence" value="ECO:0007669"/>
    <property type="project" value="UniProtKB-ARBA"/>
</dbReference>
<dbReference type="FunFam" id="3.40.50.980:FF:000001">
    <property type="entry name" value="Non-ribosomal peptide synthetase"/>
    <property type="match status" value="1"/>
</dbReference>
<dbReference type="GO" id="GO:0043041">
    <property type="term" value="P:amino acid activation for nonribosomal peptide biosynthetic process"/>
    <property type="evidence" value="ECO:0007669"/>
    <property type="project" value="TreeGrafter"/>
</dbReference>
<sequence>MTQATPAQHGIWLTERSGDAGTAYHLALTVRLDGPLDEPALRAACAAVLARHEPLRSAVAETNGVAHLVPAPVPPTLARTALDDPLVAEALTRPFDLERGPLARFVLAGEGERHLLLFVAHHLVFDGMSKDILVRELARSYAGATDPAPPPRPHPPAVDPGEARAFWRTRWRDTTEVLLPHLGRPPAGPRPGATVRFTLDAPLSEAIDRGARKLGVTRFELLLTAVHAVLRRYGNTDVPVAVDVSTRTPEVAEHIGLFVNELPIAVAAPEDVTFADLATAVRAELRAAYRFRAVPVAHAVGGMRPRTALAPVSVSYRRRAPQPQFVGVRAEVDWAVFAGTARNALHLQFVDAAEGLDVSLRFAPDSLPVEAAERIAGHLRTFLAAAVREPDVAVRDLLLLPADEEALLLREWNDTRRDYPDTTLPALFRAQARRTPRAAAAVCGDRTVTYAELDAAGGALAARLRARGVGPGALVAICVERSLDLLVALLAVTRGGAGYVPVDPAYPAARRALILDDARPAVVLTTRAHAADLPPGHDVLLLDAPADGPTAAGSCAGPNGDDTAYVLYTSGSTGRPKGVDVPHSRLTNFLLAFRDALAAGPGDTWLALTSPSFDICALELYLPLITGGRVVIVPERDARDPAALVRLVRERGVTHVQATPSGWRVLLDGGFGAAGREPVVAVCGGEALPAPLARTLRARVGRLFHAYGPTETTVWSTLDEIPEPVGEVTIGRPVANTRVYLLDGRQRPVPIGTAGEVCVGGAGVARGYVGRPELTAERFVPDPWAPGGHLYRTGDLARYLPDGRLVFLGRSDSQVKIRGHRVECGEIEARLLEHPRVAQAAVILRDDPDDDGPRLVGYVVPRGDPPTPAALREHLADTLPAAVIPTGWLFPQRFPLTPNGKLDRSALPAPAREPASQAPRATGGDDAVIETIRMVWREVLQLDEVGDDEDLFDLGGHSLSITRMMTRIQQQLGVALPLEVFYDTPTVAEIAVEVRRRKEVHR</sequence>
<evidence type="ECO:0000256" key="2">
    <source>
        <dbReference type="ARBA" id="ARBA00022450"/>
    </source>
</evidence>
<dbReference type="InterPro" id="IPR000873">
    <property type="entry name" value="AMP-dep_synth/lig_dom"/>
</dbReference>
<dbReference type="InterPro" id="IPR025110">
    <property type="entry name" value="AMP-bd_C"/>
</dbReference>
<dbReference type="FunFam" id="3.40.50.12780:FF:000012">
    <property type="entry name" value="Non-ribosomal peptide synthetase"/>
    <property type="match status" value="1"/>
</dbReference>
<dbReference type="Gene3D" id="3.30.559.10">
    <property type="entry name" value="Chloramphenicol acetyltransferase-like domain"/>
    <property type="match status" value="1"/>
</dbReference>
<dbReference type="InterPro" id="IPR045851">
    <property type="entry name" value="AMP-bd_C_sf"/>
</dbReference>
<dbReference type="InterPro" id="IPR036736">
    <property type="entry name" value="ACP-like_sf"/>
</dbReference>
<dbReference type="SUPFAM" id="SSF47336">
    <property type="entry name" value="ACP-like"/>
    <property type="match status" value="1"/>
</dbReference>
<evidence type="ECO:0000256" key="1">
    <source>
        <dbReference type="ARBA" id="ARBA00001957"/>
    </source>
</evidence>
<keyword evidence="2" id="KW-0596">Phosphopantetheine</keyword>
<dbReference type="GO" id="GO:0009366">
    <property type="term" value="C:enterobactin synthetase complex"/>
    <property type="evidence" value="ECO:0007669"/>
    <property type="project" value="TreeGrafter"/>
</dbReference>
<comment type="cofactor">
    <cofactor evidence="1">
        <name>pantetheine 4'-phosphate</name>
        <dbReference type="ChEBI" id="CHEBI:47942"/>
    </cofactor>
</comment>
<dbReference type="Gene3D" id="3.30.559.30">
    <property type="entry name" value="Nonribosomal peptide synthetase, condensation domain"/>
    <property type="match status" value="1"/>
</dbReference>
<evidence type="ECO:0000256" key="4">
    <source>
        <dbReference type="SAM" id="MobiDB-lite"/>
    </source>
</evidence>
<dbReference type="Gene3D" id="3.40.50.980">
    <property type="match status" value="2"/>
</dbReference>